<dbReference type="AlphaFoldDB" id="B6FW27"/>
<name>B6FW27_PEPHT</name>
<evidence type="ECO:0000313" key="6">
    <source>
        <dbReference type="Proteomes" id="UP000003178"/>
    </source>
</evidence>
<dbReference type="InterPro" id="IPR018060">
    <property type="entry name" value="HTH_AraC"/>
</dbReference>
<feature type="domain" description="HTH araC/xylS-type" evidence="4">
    <location>
        <begin position="306"/>
        <end position="404"/>
    </location>
</feature>
<accession>B6FW27</accession>
<dbReference type="InterPro" id="IPR009057">
    <property type="entry name" value="Homeodomain-like_sf"/>
</dbReference>
<gene>
    <name evidence="5" type="ORF">CLOHIR_00076</name>
</gene>
<dbReference type="PRINTS" id="PR00032">
    <property type="entry name" value="HTHARAC"/>
</dbReference>
<dbReference type="RefSeq" id="WP_006438993.1">
    <property type="nucleotide sequence ID" value="NZ_DS995354.1"/>
</dbReference>
<protein>
    <submittedName>
        <fullName evidence="5">Transcriptional regulator, AraC family</fullName>
    </submittedName>
</protein>
<keyword evidence="1" id="KW-0805">Transcription regulation</keyword>
<evidence type="ECO:0000313" key="5">
    <source>
        <dbReference type="EMBL" id="EEA86305.1"/>
    </source>
</evidence>
<dbReference type="PROSITE" id="PS00041">
    <property type="entry name" value="HTH_ARAC_FAMILY_1"/>
    <property type="match status" value="2"/>
</dbReference>
<evidence type="ECO:0000256" key="3">
    <source>
        <dbReference type="ARBA" id="ARBA00023163"/>
    </source>
</evidence>
<evidence type="ECO:0000259" key="4">
    <source>
        <dbReference type="PROSITE" id="PS01124"/>
    </source>
</evidence>
<dbReference type="SMART" id="SM00342">
    <property type="entry name" value="HTH_ARAC"/>
    <property type="match status" value="2"/>
</dbReference>
<dbReference type="SUPFAM" id="SSF46689">
    <property type="entry name" value="Homeodomain-like"/>
    <property type="match status" value="2"/>
</dbReference>
<reference evidence="5 6" key="1">
    <citation type="submission" date="2008-09" db="EMBL/GenBank/DDBJ databases">
        <authorList>
            <person name="Fulton L."/>
            <person name="Clifton S."/>
            <person name="Fulton B."/>
            <person name="Xu J."/>
            <person name="Minx P."/>
            <person name="Pepin K.H."/>
            <person name="Johnson M."/>
            <person name="Thiruvilangam P."/>
            <person name="Bhonagiri V."/>
            <person name="Nash W.E."/>
            <person name="Mardis E.R."/>
            <person name="Wilson R.K."/>
        </authorList>
    </citation>
    <scope>NUCLEOTIDE SEQUENCE [LARGE SCALE GENOMIC DNA]</scope>
    <source>
        <strain evidence="5 6">DSM 13275</strain>
    </source>
</reference>
<dbReference type="SUPFAM" id="SSF51182">
    <property type="entry name" value="RmlC-like cupins"/>
    <property type="match status" value="1"/>
</dbReference>
<dbReference type="PROSITE" id="PS01124">
    <property type="entry name" value="HTH_ARAC_FAMILY_2"/>
    <property type="match status" value="2"/>
</dbReference>
<dbReference type="STRING" id="500633.CLOHIR_00076"/>
<dbReference type="HOGENOM" id="CLU_038564_0_0_9"/>
<reference evidence="5 6" key="2">
    <citation type="submission" date="2008-10" db="EMBL/GenBank/DDBJ databases">
        <title>Draft genome sequence of Clostridium hiranonis (DSM 13275).</title>
        <authorList>
            <person name="Sudarsanam P."/>
            <person name="Ley R."/>
            <person name="Guruge J."/>
            <person name="Turnbaugh P.J."/>
            <person name="Mahowald M."/>
            <person name="Liep D."/>
            <person name="Gordon J."/>
        </authorList>
    </citation>
    <scope>NUCLEOTIDE SEQUENCE [LARGE SCALE GENOMIC DNA]</scope>
    <source>
        <strain evidence="5 6">DSM 13275</strain>
    </source>
</reference>
<proteinExistence type="predicted"/>
<dbReference type="eggNOG" id="COG2207">
    <property type="taxonomic scope" value="Bacteria"/>
</dbReference>
<evidence type="ECO:0000256" key="1">
    <source>
        <dbReference type="ARBA" id="ARBA00023015"/>
    </source>
</evidence>
<dbReference type="GO" id="GO:0003700">
    <property type="term" value="F:DNA-binding transcription factor activity"/>
    <property type="evidence" value="ECO:0007669"/>
    <property type="project" value="InterPro"/>
</dbReference>
<keyword evidence="2" id="KW-0238">DNA-binding</keyword>
<keyword evidence="6" id="KW-1185">Reference proteome</keyword>
<dbReference type="InterPro" id="IPR020449">
    <property type="entry name" value="Tscrpt_reg_AraC-type_HTH"/>
</dbReference>
<dbReference type="Proteomes" id="UP000003178">
    <property type="component" value="Unassembled WGS sequence"/>
</dbReference>
<dbReference type="Gene3D" id="1.10.10.60">
    <property type="entry name" value="Homeodomain-like"/>
    <property type="match status" value="2"/>
</dbReference>
<keyword evidence="3" id="KW-0804">Transcription</keyword>
<dbReference type="InterPro" id="IPR011051">
    <property type="entry name" value="RmlC_Cupin_sf"/>
</dbReference>
<dbReference type="OrthoDB" id="1410840at2"/>
<organism evidence="5 6">
    <name type="scientific">Peptacetobacter hiranonis (strain DSM 13275 / JCM 10541 / KCTC 15199 / TO-931)</name>
    <name type="common">Clostridium hiranonis</name>
    <dbReference type="NCBI Taxonomy" id="500633"/>
    <lineage>
        <taxon>Bacteria</taxon>
        <taxon>Bacillati</taxon>
        <taxon>Bacillota</taxon>
        <taxon>Clostridia</taxon>
        <taxon>Peptostreptococcales</taxon>
        <taxon>Peptostreptococcaceae</taxon>
        <taxon>Peptacetobacter</taxon>
    </lineage>
</organism>
<dbReference type="PANTHER" id="PTHR43280:SF2">
    <property type="entry name" value="HTH-TYPE TRANSCRIPTIONAL REGULATOR EXSA"/>
    <property type="match status" value="1"/>
</dbReference>
<feature type="domain" description="HTH araC/xylS-type" evidence="4">
    <location>
        <begin position="188"/>
        <end position="286"/>
    </location>
</feature>
<evidence type="ECO:0000256" key="2">
    <source>
        <dbReference type="ARBA" id="ARBA00023125"/>
    </source>
</evidence>
<dbReference type="Pfam" id="PF12833">
    <property type="entry name" value="HTH_18"/>
    <property type="match status" value="2"/>
</dbReference>
<comment type="caution">
    <text evidence="5">The sequence shown here is derived from an EMBL/GenBank/DDBJ whole genome shotgun (WGS) entry which is preliminary data.</text>
</comment>
<sequence>MKEIPKSKSICGRPVHSVYVDKDKYLRMQTYHINDITPPTSENESLFVLVKQGYGSIIINGVEFKLKVGAFLWLQSYHTFTIKCESDEPLELKICVYDYPLSSFLTFREPTPTTIDAIMDATPVVYLEGKFLERVYDLFDDFEEFDDFYDPGSSLIKVSILGELSKIFIDHSMRVFAKEEPSPKPLGWNAILYISEYFGKDLTAEKVAKIFDSNATTLNRELRNISGYNFIQTLNRVRVNIAASALLYEDMSLSYIATHSGFSSEVVFYRIFKQYVGVTPVEYRKQIINHNEDKVYRGMIMSTSLMQILNHAYDNFSSSVDLKDASKSLFLSESTIRNIIFDRFGTNYKYIIFFNRIRHSEALLLTTDLPILDIAINVGFNCSRSFSRAFNKFHNMTPSEYRNKYRGVNRDE</sequence>
<dbReference type="EMBL" id="ABWP01000003">
    <property type="protein sequence ID" value="EEA86305.1"/>
    <property type="molecule type" value="Genomic_DNA"/>
</dbReference>
<dbReference type="InterPro" id="IPR018062">
    <property type="entry name" value="HTH_AraC-typ_CS"/>
</dbReference>
<dbReference type="eggNOG" id="COG2169">
    <property type="taxonomic scope" value="Bacteria"/>
</dbReference>
<dbReference type="GO" id="GO:0043565">
    <property type="term" value="F:sequence-specific DNA binding"/>
    <property type="evidence" value="ECO:0007669"/>
    <property type="project" value="InterPro"/>
</dbReference>
<dbReference type="PANTHER" id="PTHR43280">
    <property type="entry name" value="ARAC-FAMILY TRANSCRIPTIONAL REGULATOR"/>
    <property type="match status" value="1"/>
</dbReference>